<sequence>MSNTYVLKFTPEPKVLLSVLRLKPPVQQVKGMKASNMLRLLHCLLLVLGGISLGYFVTDIFTDRATILHWSSLVGLALSYLAIFGSLLVTLPTMVRQLLATRANQGEVEMTINASGITTKADHFQSTIEWSAVEGLGRSKLAFVLWFGGNRPAIPFAAFASSEQIEAFEIDVKNWVETSR</sequence>
<dbReference type="EMBL" id="JAMC01000005">
    <property type="protein sequence ID" value="KEJ88890.1"/>
    <property type="molecule type" value="Genomic_DNA"/>
</dbReference>
<proteinExistence type="predicted"/>
<dbReference type="STRING" id="1300350.Z948_2299"/>
<dbReference type="Proteomes" id="UP000027734">
    <property type="component" value="Unassembled WGS sequence"/>
</dbReference>
<dbReference type="RefSeq" id="WP_025059661.1">
    <property type="nucleotide sequence ID" value="NZ_JAMC01000005.1"/>
</dbReference>
<keyword evidence="1" id="KW-0812">Transmembrane</keyword>
<evidence type="ECO:0000313" key="3">
    <source>
        <dbReference type="EMBL" id="KEJ88890.1"/>
    </source>
</evidence>
<dbReference type="AlphaFoldDB" id="A0A073IH55"/>
<feature type="transmembrane region" description="Helical" evidence="1">
    <location>
        <begin position="40"/>
        <end position="61"/>
    </location>
</feature>
<keyword evidence="1" id="KW-0472">Membrane</keyword>
<dbReference type="Pfam" id="PF14317">
    <property type="entry name" value="YcxB"/>
    <property type="match status" value="1"/>
</dbReference>
<evidence type="ECO:0000256" key="1">
    <source>
        <dbReference type="SAM" id="Phobius"/>
    </source>
</evidence>
<name>A0A073IH55_9RHOB</name>
<evidence type="ECO:0000313" key="4">
    <source>
        <dbReference type="Proteomes" id="UP000027734"/>
    </source>
</evidence>
<reference evidence="3 4" key="1">
    <citation type="submission" date="2014-01" db="EMBL/GenBank/DDBJ databases">
        <title>Sulfitobacter donghicola JCM 14565 Genome Sequencing.</title>
        <authorList>
            <person name="Lai Q."/>
            <person name="Hong Z."/>
        </authorList>
    </citation>
    <scope>NUCLEOTIDE SEQUENCE [LARGE SCALE GENOMIC DNA]</scope>
    <source>
        <strain evidence="3 4">JCM 14565</strain>
    </source>
</reference>
<keyword evidence="4" id="KW-1185">Reference proteome</keyword>
<evidence type="ECO:0000259" key="2">
    <source>
        <dbReference type="Pfam" id="PF14317"/>
    </source>
</evidence>
<protein>
    <recommendedName>
        <fullName evidence="2">YcxB-like C-terminal domain-containing protein</fullName>
    </recommendedName>
</protein>
<gene>
    <name evidence="3" type="ORF">DSW25_14115</name>
</gene>
<keyword evidence="1" id="KW-1133">Transmembrane helix</keyword>
<dbReference type="InterPro" id="IPR025588">
    <property type="entry name" value="YcxB-like_C"/>
</dbReference>
<comment type="caution">
    <text evidence="3">The sequence shown here is derived from an EMBL/GenBank/DDBJ whole genome shotgun (WGS) entry which is preliminary data.</text>
</comment>
<organism evidence="3 4">
    <name type="scientific">Sulfitobacter donghicola DSW-25 = KCTC 12864 = JCM 14565</name>
    <dbReference type="NCBI Taxonomy" id="1300350"/>
    <lineage>
        <taxon>Bacteria</taxon>
        <taxon>Pseudomonadati</taxon>
        <taxon>Pseudomonadota</taxon>
        <taxon>Alphaproteobacteria</taxon>
        <taxon>Rhodobacterales</taxon>
        <taxon>Roseobacteraceae</taxon>
        <taxon>Sulfitobacter</taxon>
    </lineage>
</organism>
<accession>A0A073IH55</accession>
<feature type="transmembrane region" description="Helical" evidence="1">
    <location>
        <begin position="67"/>
        <end position="89"/>
    </location>
</feature>
<feature type="domain" description="YcxB-like C-terminal" evidence="2">
    <location>
        <begin position="113"/>
        <end position="168"/>
    </location>
</feature>